<feature type="transmembrane region" description="Helical" evidence="1">
    <location>
        <begin position="47"/>
        <end position="69"/>
    </location>
</feature>
<evidence type="ECO:0000313" key="2">
    <source>
        <dbReference type="Proteomes" id="UP000887574"/>
    </source>
</evidence>
<reference evidence="3" key="1">
    <citation type="submission" date="2022-11" db="UniProtKB">
        <authorList>
            <consortium name="WormBaseParasite"/>
        </authorList>
    </citation>
    <scope>IDENTIFICATION</scope>
</reference>
<keyword evidence="1" id="KW-0472">Membrane</keyword>
<name>A0A915CSS8_9BILA</name>
<dbReference type="WBParaSite" id="jg12058">
    <property type="protein sequence ID" value="jg12058"/>
    <property type="gene ID" value="jg12058"/>
</dbReference>
<proteinExistence type="predicted"/>
<accession>A0A915CSS8</accession>
<evidence type="ECO:0000313" key="3">
    <source>
        <dbReference type="WBParaSite" id="jg12058"/>
    </source>
</evidence>
<keyword evidence="1" id="KW-0812">Transmembrane</keyword>
<protein>
    <submittedName>
        <fullName evidence="3">Uncharacterized protein</fullName>
    </submittedName>
</protein>
<dbReference type="AlphaFoldDB" id="A0A915CSS8"/>
<evidence type="ECO:0000256" key="1">
    <source>
        <dbReference type="SAM" id="Phobius"/>
    </source>
</evidence>
<dbReference type="Proteomes" id="UP000887574">
    <property type="component" value="Unplaced"/>
</dbReference>
<sequence>MRRKNQRDVPASHLISGSFGVCRVVCWKLWDMEVPKGSQASNHGCRFIAVPVAICSSAFAVGYGLQFVVPVW</sequence>
<organism evidence="2 3">
    <name type="scientific">Ditylenchus dipsaci</name>
    <dbReference type="NCBI Taxonomy" id="166011"/>
    <lineage>
        <taxon>Eukaryota</taxon>
        <taxon>Metazoa</taxon>
        <taxon>Ecdysozoa</taxon>
        <taxon>Nematoda</taxon>
        <taxon>Chromadorea</taxon>
        <taxon>Rhabditida</taxon>
        <taxon>Tylenchina</taxon>
        <taxon>Tylenchomorpha</taxon>
        <taxon>Sphaerularioidea</taxon>
        <taxon>Anguinidae</taxon>
        <taxon>Anguininae</taxon>
        <taxon>Ditylenchus</taxon>
    </lineage>
</organism>
<keyword evidence="1" id="KW-1133">Transmembrane helix</keyword>
<keyword evidence="2" id="KW-1185">Reference proteome</keyword>